<dbReference type="PROSITE" id="PS51186">
    <property type="entry name" value="GNAT"/>
    <property type="match status" value="1"/>
</dbReference>
<evidence type="ECO:0000259" key="3">
    <source>
        <dbReference type="PROSITE" id="PS51186"/>
    </source>
</evidence>
<evidence type="ECO:0000313" key="4">
    <source>
        <dbReference type="EMBL" id="MCF0064738.1"/>
    </source>
</evidence>
<dbReference type="Gene3D" id="3.40.630.30">
    <property type="match status" value="1"/>
</dbReference>
<name>A0A9X1TNN8_9BACT</name>
<dbReference type="EMBL" id="JAJTTC010000008">
    <property type="protein sequence ID" value="MCF0064738.1"/>
    <property type="molecule type" value="Genomic_DNA"/>
</dbReference>
<feature type="domain" description="HTH marR-type" evidence="2">
    <location>
        <begin position="9"/>
        <end position="151"/>
    </location>
</feature>
<dbReference type="PROSITE" id="PS50995">
    <property type="entry name" value="HTH_MARR_2"/>
    <property type="match status" value="1"/>
</dbReference>
<evidence type="ECO:0000259" key="2">
    <source>
        <dbReference type="PROSITE" id="PS50995"/>
    </source>
</evidence>
<dbReference type="InterPro" id="IPR036388">
    <property type="entry name" value="WH-like_DNA-bd_sf"/>
</dbReference>
<dbReference type="SUPFAM" id="SSF46785">
    <property type="entry name" value="Winged helix' DNA-binding domain"/>
    <property type="match status" value="1"/>
</dbReference>
<dbReference type="PANTHER" id="PTHR13947">
    <property type="entry name" value="GNAT FAMILY N-ACETYLTRANSFERASE"/>
    <property type="match status" value="1"/>
</dbReference>
<keyword evidence="5" id="KW-1185">Reference proteome</keyword>
<dbReference type="Proteomes" id="UP001139000">
    <property type="component" value="Unassembled WGS sequence"/>
</dbReference>
<dbReference type="SUPFAM" id="SSF55729">
    <property type="entry name" value="Acyl-CoA N-acyltransferases (Nat)"/>
    <property type="match status" value="1"/>
</dbReference>
<comment type="caution">
    <text evidence="4">The sequence shown here is derived from an EMBL/GenBank/DDBJ whole genome shotgun (WGS) entry which is preliminary data.</text>
</comment>
<dbReference type="SMART" id="SM00347">
    <property type="entry name" value="HTH_MARR"/>
    <property type="match status" value="1"/>
</dbReference>
<dbReference type="InterPro" id="IPR016181">
    <property type="entry name" value="Acyl_CoA_acyltransferase"/>
</dbReference>
<organism evidence="4 5">
    <name type="scientific">Dyadobacter chenwenxiniae</name>
    <dbReference type="NCBI Taxonomy" id="2906456"/>
    <lineage>
        <taxon>Bacteria</taxon>
        <taxon>Pseudomonadati</taxon>
        <taxon>Bacteroidota</taxon>
        <taxon>Cytophagia</taxon>
        <taxon>Cytophagales</taxon>
        <taxon>Spirosomataceae</taxon>
        <taxon>Dyadobacter</taxon>
    </lineage>
</organism>
<sequence>MEFFEKAGAMAIGSRLRVLTDRITDDASDIYKLYDIDLHPKWFPVFYVLSTGEEKTITGIAQEIGHSHPSVSKIISEMTMNGLIQERKDDLDGRRNMVSLSEKGRSYLERIQFQYKDVENAIHGITAQATHNLWKAVEEWEFLLMQKSLLRRVTEQKKARESNDVQIVNYEPKYAQAFKALNEQWISSYFVMEEADYKSLNDPEGYILQNGGLILVALYHHQPVGVCALIKMNDGEYDFELAKMAVSPAVQGKNIGWLLGNAALARASEMNAKKVYLESNTILKPAINLYHKLGFQKIAGQPTPYERCNIQMAVDISNRNPSK</sequence>
<keyword evidence="1" id="KW-0808">Transferase</keyword>
<accession>A0A9X1TNN8</accession>
<dbReference type="Gene3D" id="1.10.10.10">
    <property type="entry name" value="Winged helix-like DNA-binding domain superfamily/Winged helix DNA-binding domain"/>
    <property type="match status" value="1"/>
</dbReference>
<feature type="domain" description="N-acetyltransferase" evidence="3">
    <location>
        <begin position="165"/>
        <end position="317"/>
    </location>
</feature>
<evidence type="ECO:0000256" key="1">
    <source>
        <dbReference type="ARBA" id="ARBA00022679"/>
    </source>
</evidence>
<dbReference type="InterPro" id="IPR000835">
    <property type="entry name" value="HTH_MarR-typ"/>
</dbReference>
<dbReference type="CDD" id="cd04301">
    <property type="entry name" value="NAT_SF"/>
    <property type="match status" value="1"/>
</dbReference>
<proteinExistence type="predicted"/>
<protein>
    <submittedName>
        <fullName evidence="4">Helix-turn-helix domain-containing GNAT family N-acetyltransferase</fullName>
    </submittedName>
</protein>
<evidence type="ECO:0000313" key="5">
    <source>
        <dbReference type="Proteomes" id="UP001139000"/>
    </source>
</evidence>
<dbReference type="InterPro" id="IPR000182">
    <property type="entry name" value="GNAT_dom"/>
</dbReference>
<dbReference type="InterPro" id="IPR036390">
    <property type="entry name" value="WH_DNA-bd_sf"/>
</dbReference>
<dbReference type="Pfam" id="PF12802">
    <property type="entry name" value="MarR_2"/>
    <property type="match status" value="1"/>
</dbReference>
<dbReference type="AlphaFoldDB" id="A0A9X1TNN8"/>
<dbReference type="Pfam" id="PF00583">
    <property type="entry name" value="Acetyltransf_1"/>
    <property type="match status" value="1"/>
</dbReference>
<dbReference type="RefSeq" id="WP_234657692.1">
    <property type="nucleotide sequence ID" value="NZ_CP094997.1"/>
</dbReference>
<dbReference type="GO" id="GO:0008080">
    <property type="term" value="F:N-acetyltransferase activity"/>
    <property type="evidence" value="ECO:0007669"/>
    <property type="project" value="InterPro"/>
</dbReference>
<dbReference type="GO" id="GO:0003700">
    <property type="term" value="F:DNA-binding transcription factor activity"/>
    <property type="evidence" value="ECO:0007669"/>
    <property type="project" value="InterPro"/>
</dbReference>
<dbReference type="PANTHER" id="PTHR13947:SF37">
    <property type="entry name" value="LD18367P"/>
    <property type="match status" value="1"/>
</dbReference>
<gene>
    <name evidence="4" type="ORF">LXM26_24720</name>
</gene>
<dbReference type="InterPro" id="IPR050769">
    <property type="entry name" value="NAT_camello-type"/>
</dbReference>
<reference evidence="4" key="1">
    <citation type="submission" date="2021-12" db="EMBL/GenBank/DDBJ databases">
        <title>Novel species in genus Dyadobacter.</title>
        <authorList>
            <person name="Ma C."/>
        </authorList>
    </citation>
    <scope>NUCLEOTIDE SEQUENCE</scope>
    <source>
        <strain evidence="4">LJ419</strain>
    </source>
</reference>